<keyword evidence="4" id="KW-0812">Transmembrane</keyword>
<keyword evidence="4" id="KW-0472">Membrane</keyword>
<accession>A0ABT8G5E1</accession>
<organism evidence="5 6">
    <name type="scientific">Demequina zhanjiangensis</name>
    <dbReference type="NCBI Taxonomy" id="3051659"/>
    <lineage>
        <taxon>Bacteria</taxon>
        <taxon>Bacillati</taxon>
        <taxon>Actinomycetota</taxon>
        <taxon>Actinomycetes</taxon>
        <taxon>Micrococcales</taxon>
        <taxon>Demequinaceae</taxon>
        <taxon>Demequina</taxon>
    </lineage>
</organism>
<feature type="compositionally biased region" description="Low complexity" evidence="3">
    <location>
        <begin position="131"/>
        <end position="146"/>
    </location>
</feature>
<dbReference type="RefSeq" id="WP_301130318.1">
    <property type="nucleotide sequence ID" value="NZ_JAUHPV010000012.1"/>
</dbReference>
<feature type="region of interest" description="Disordered" evidence="3">
    <location>
        <begin position="1"/>
        <end position="93"/>
    </location>
</feature>
<feature type="compositionally biased region" description="Low complexity" evidence="3">
    <location>
        <begin position="69"/>
        <end position="83"/>
    </location>
</feature>
<dbReference type="Gene3D" id="2.60.40.290">
    <property type="match status" value="1"/>
</dbReference>
<feature type="transmembrane region" description="Helical" evidence="4">
    <location>
        <begin position="98"/>
        <end position="118"/>
    </location>
</feature>
<evidence type="ECO:0000256" key="2">
    <source>
        <dbReference type="ARBA" id="ARBA00023295"/>
    </source>
</evidence>
<proteinExistence type="predicted"/>
<keyword evidence="2" id="KW-0326">Glycosidase</keyword>
<evidence type="ECO:0000256" key="3">
    <source>
        <dbReference type="SAM" id="MobiDB-lite"/>
    </source>
</evidence>
<keyword evidence="1" id="KW-0378">Hydrolase</keyword>
<name>A0ABT8G5E1_9MICO</name>
<evidence type="ECO:0000313" key="5">
    <source>
        <dbReference type="EMBL" id="MDN4474144.1"/>
    </source>
</evidence>
<keyword evidence="4" id="KW-1133">Transmembrane helix</keyword>
<sequence>MSHEAKDDEAADEVTEALPTTRELPVTQPLPAELRSESDRHVQAETTQVIPVEPTTDAPNDAPPPSIPPRGTGPTATAPKASPTPAPHDARPGRPAPLLIGALAVIAVLAVAGLTLGATTLLGDRGQVAAAAPSESPTPSVSATTSGMPASPTPSETSTDTGLADTVGVDGSPGSDGACTAEVRKEKAKDGEFKFDVRVKARAGGVETWEVRVDIGDAAATEVKDAILVGQKGGVVTLASADGAEPIASGKHTDLKVEGTGEPSGLAIACDS</sequence>
<comment type="caution">
    <text evidence="5">The sequence shown here is derived from an EMBL/GenBank/DDBJ whole genome shotgun (WGS) entry which is preliminary data.</text>
</comment>
<feature type="region of interest" description="Disordered" evidence="3">
    <location>
        <begin position="131"/>
        <end position="176"/>
    </location>
</feature>
<evidence type="ECO:0000256" key="1">
    <source>
        <dbReference type="ARBA" id="ARBA00022801"/>
    </source>
</evidence>
<feature type="compositionally biased region" description="Basic and acidic residues" evidence="3">
    <location>
        <begin position="34"/>
        <end position="43"/>
    </location>
</feature>
<dbReference type="EMBL" id="JAUHPV010000012">
    <property type="protein sequence ID" value="MDN4474144.1"/>
    <property type="molecule type" value="Genomic_DNA"/>
</dbReference>
<evidence type="ECO:0000313" key="6">
    <source>
        <dbReference type="Proteomes" id="UP001172738"/>
    </source>
</evidence>
<dbReference type="InterPro" id="IPR012291">
    <property type="entry name" value="CBM2_carb-bd_dom_sf"/>
</dbReference>
<protein>
    <submittedName>
        <fullName evidence="5">Uncharacterized protein</fullName>
    </submittedName>
</protein>
<gene>
    <name evidence="5" type="ORF">QQX04_14175</name>
</gene>
<reference evidence="5" key="1">
    <citation type="submission" date="2023-06" db="EMBL/GenBank/DDBJ databases">
        <title>SYSU T00b26.</title>
        <authorList>
            <person name="Gao L."/>
            <person name="Fang B.-Z."/>
            <person name="Li W.-J."/>
        </authorList>
    </citation>
    <scope>NUCLEOTIDE SEQUENCE</scope>
    <source>
        <strain evidence="5">SYSU T00b26</strain>
    </source>
</reference>
<evidence type="ECO:0000256" key="4">
    <source>
        <dbReference type="SAM" id="Phobius"/>
    </source>
</evidence>
<keyword evidence="6" id="KW-1185">Reference proteome</keyword>
<dbReference type="Proteomes" id="UP001172738">
    <property type="component" value="Unassembled WGS sequence"/>
</dbReference>